<protein>
    <recommendedName>
        <fullName evidence="1">N-acetyltransferase domain-containing protein</fullName>
    </recommendedName>
</protein>
<dbReference type="PANTHER" id="PTHR47426:SF3">
    <property type="entry name" value="GCN5-RELATED N-ACETYLTRANSFERASE 6, CHLOROPLASTIC"/>
    <property type="match status" value="1"/>
</dbReference>
<evidence type="ECO:0000313" key="3">
    <source>
        <dbReference type="Proteomes" id="UP001642487"/>
    </source>
</evidence>
<evidence type="ECO:0000259" key="1">
    <source>
        <dbReference type="PROSITE" id="PS51186"/>
    </source>
</evidence>
<accession>A0ABP0Z5Y5</accession>
<dbReference type="InterPro" id="IPR000182">
    <property type="entry name" value="GNAT_dom"/>
</dbReference>
<dbReference type="Pfam" id="PF00583">
    <property type="entry name" value="Acetyltransf_1"/>
    <property type="match status" value="1"/>
</dbReference>
<reference evidence="2 3" key="1">
    <citation type="submission" date="2024-03" db="EMBL/GenBank/DDBJ databases">
        <authorList>
            <person name="Gkanogiannis A."/>
            <person name="Becerra Lopez-Lavalle L."/>
        </authorList>
    </citation>
    <scope>NUCLEOTIDE SEQUENCE [LARGE SCALE GENOMIC DNA]</scope>
</reference>
<evidence type="ECO:0000313" key="2">
    <source>
        <dbReference type="EMBL" id="CAK9328185.1"/>
    </source>
</evidence>
<keyword evidence="3" id="KW-1185">Reference proteome</keyword>
<feature type="domain" description="N-acetyltransferase" evidence="1">
    <location>
        <begin position="209"/>
        <end position="293"/>
    </location>
</feature>
<dbReference type="PROSITE" id="PS51186">
    <property type="entry name" value="GNAT"/>
    <property type="match status" value="1"/>
</dbReference>
<dbReference type="EMBL" id="OZ021742">
    <property type="protein sequence ID" value="CAK9328185.1"/>
    <property type="molecule type" value="Genomic_DNA"/>
</dbReference>
<dbReference type="Gene3D" id="3.40.630.30">
    <property type="match status" value="1"/>
</dbReference>
<proteinExistence type="predicted"/>
<sequence>MSAAISIYRPELLGSVHEGYRNHRKFHRTFAIASWNMTMDSKSHQTMKKEEVSIQISTPLLLPQWKPSAANELQFNRPPPGEQDLVHKRRLEFGQFVAREAVLDEELWTAAWLRAESHWEHRPNERYVDSFKRKFAEQEFNAIKKRCSGQHGQTCTCVVTVRREQKHIKRTVIKSVLATLDMSMRHLMHGETFPGERERSHLCSINKEIRNKYAYISNLCVAKAARRQGIASNMLKFAVVTARFSGIEQVYVHVHRNNLPAQALYQKIGFEVVEIASSQLVEEQTYLLCINTGKLNNVHLC</sequence>
<gene>
    <name evidence="2" type="ORF">CITCOLO1_LOCUS20590</name>
</gene>
<dbReference type="Proteomes" id="UP001642487">
    <property type="component" value="Chromosome 8"/>
</dbReference>
<dbReference type="PANTHER" id="PTHR47426">
    <property type="entry name" value="ACYL-COA N-ACYLTRANSFERASES (NAT) SUPERFAMILY PROTEIN"/>
    <property type="match status" value="1"/>
</dbReference>
<dbReference type="SUPFAM" id="SSF55729">
    <property type="entry name" value="Acyl-CoA N-acyltransferases (Nat)"/>
    <property type="match status" value="1"/>
</dbReference>
<name>A0ABP0Z5Y5_9ROSI</name>
<dbReference type="InterPro" id="IPR016181">
    <property type="entry name" value="Acyl_CoA_acyltransferase"/>
</dbReference>
<organism evidence="2 3">
    <name type="scientific">Citrullus colocynthis</name>
    <name type="common">colocynth</name>
    <dbReference type="NCBI Taxonomy" id="252529"/>
    <lineage>
        <taxon>Eukaryota</taxon>
        <taxon>Viridiplantae</taxon>
        <taxon>Streptophyta</taxon>
        <taxon>Embryophyta</taxon>
        <taxon>Tracheophyta</taxon>
        <taxon>Spermatophyta</taxon>
        <taxon>Magnoliopsida</taxon>
        <taxon>eudicotyledons</taxon>
        <taxon>Gunneridae</taxon>
        <taxon>Pentapetalae</taxon>
        <taxon>rosids</taxon>
        <taxon>fabids</taxon>
        <taxon>Cucurbitales</taxon>
        <taxon>Cucurbitaceae</taxon>
        <taxon>Benincaseae</taxon>
        <taxon>Citrullus</taxon>
    </lineage>
</organism>
<dbReference type="CDD" id="cd04301">
    <property type="entry name" value="NAT_SF"/>
    <property type="match status" value="1"/>
</dbReference>